<accession>A0A1G9NFS5</accession>
<dbReference type="Pfam" id="PF11253">
    <property type="entry name" value="DUF3052"/>
    <property type="match status" value="1"/>
</dbReference>
<evidence type="ECO:0000313" key="2">
    <source>
        <dbReference type="Proteomes" id="UP000199350"/>
    </source>
</evidence>
<dbReference type="AlphaFoldDB" id="A0A1G9NFS5"/>
<dbReference type="OrthoDB" id="5185945at2"/>
<gene>
    <name evidence="1" type="ORF">SAMN04488535_0987</name>
</gene>
<protein>
    <recommendedName>
        <fullName evidence="3">DUF3052 domain-containing protein</fullName>
    </recommendedName>
</protein>
<dbReference type="Proteomes" id="UP000199350">
    <property type="component" value="Chromosome I"/>
</dbReference>
<organism evidence="1 2">
    <name type="scientific">Corynebacterium mycetoides</name>
    <dbReference type="NCBI Taxonomy" id="38302"/>
    <lineage>
        <taxon>Bacteria</taxon>
        <taxon>Bacillati</taxon>
        <taxon>Actinomycetota</taxon>
        <taxon>Actinomycetes</taxon>
        <taxon>Mycobacteriales</taxon>
        <taxon>Corynebacteriaceae</taxon>
        <taxon>Corynebacterium</taxon>
    </lineage>
</organism>
<proteinExistence type="predicted"/>
<sequence length="136" mass="14493">MGAPGAVNYAQRLGISGNIIVQEIGWDEDADTTISEDIEDAIGQPLLDEDTYELCDVVLLWFRSDDGDLVDSLVDAGRNLSEGGKIWLLTPDPRTPGGVQPGEISESAQLAGFVATKSDRLGQWQGACLTSASVKK</sequence>
<keyword evidence="2" id="KW-1185">Reference proteome</keyword>
<evidence type="ECO:0000313" key="1">
    <source>
        <dbReference type="EMBL" id="SDL84887.1"/>
    </source>
</evidence>
<dbReference type="InterPro" id="IPR021412">
    <property type="entry name" value="DUF3052"/>
</dbReference>
<dbReference type="EMBL" id="LT629700">
    <property type="protein sequence ID" value="SDL84887.1"/>
    <property type="molecule type" value="Genomic_DNA"/>
</dbReference>
<evidence type="ECO:0008006" key="3">
    <source>
        <dbReference type="Google" id="ProtNLM"/>
    </source>
</evidence>
<reference evidence="2" key="1">
    <citation type="submission" date="2016-10" db="EMBL/GenBank/DDBJ databases">
        <authorList>
            <person name="Varghese N."/>
            <person name="Submissions S."/>
        </authorList>
    </citation>
    <scope>NUCLEOTIDE SEQUENCE [LARGE SCALE GENOMIC DNA]</scope>
    <source>
        <strain evidence="2">DSM 20632</strain>
    </source>
</reference>
<name>A0A1G9NFS5_9CORY</name>
<dbReference type="RefSeq" id="WP_092149542.1">
    <property type="nucleotide sequence ID" value="NZ_LT629700.1"/>
</dbReference>
<dbReference type="STRING" id="38302.SAMN04488535_0987"/>